<protein>
    <submittedName>
        <fullName evidence="3">Spore germination cell wall hydrolase CwlJ-like protein</fullName>
    </submittedName>
</protein>
<dbReference type="Gene3D" id="1.10.10.2520">
    <property type="entry name" value="Cell wall hydrolase SleB, domain 1"/>
    <property type="match status" value="1"/>
</dbReference>
<evidence type="ECO:0000259" key="2">
    <source>
        <dbReference type="Pfam" id="PF07486"/>
    </source>
</evidence>
<dbReference type="InterPro" id="IPR011105">
    <property type="entry name" value="Cell_wall_hydrolase_SleB"/>
</dbReference>
<evidence type="ECO:0000256" key="1">
    <source>
        <dbReference type="SAM" id="MobiDB-lite"/>
    </source>
</evidence>
<dbReference type="AlphaFoldDB" id="A0A7W6CYC6"/>
<feature type="region of interest" description="Disordered" evidence="1">
    <location>
        <begin position="1"/>
        <end position="25"/>
    </location>
</feature>
<comment type="caution">
    <text evidence="3">The sequence shown here is derived from an EMBL/GenBank/DDBJ whole genome shotgun (WGS) entry which is preliminary data.</text>
</comment>
<dbReference type="Pfam" id="PF07486">
    <property type="entry name" value="Hydrolase_2"/>
    <property type="match status" value="1"/>
</dbReference>
<dbReference type="EMBL" id="JACIDW010000006">
    <property type="protein sequence ID" value="MBB3964746.1"/>
    <property type="molecule type" value="Genomic_DNA"/>
</dbReference>
<proteinExistence type="predicted"/>
<feature type="domain" description="Cell wall hydrolase SleB" evidence="2">
    <location>
        <begin position="55"/>
        <end position="151"/>
    </location>
</feature>
<evidence type="ECO:0000313" key="3">
    <source>
        <dbReference type="EMBL" id="MBB3964746.1"/>
    </source>
</evidence>
<keyword evidence="4" id="KW-1185">Reference proteome</keyword>
<feature type="compositionally biased region" description="Polar residues" evidence="1">
    <location>
        <begin position="16"/>
        <end position="25"/>
    </location>
</feature>
<name>A0A7W6CYC6_9HYPH</name>
<gene>
    <name evidence="3" type="ORF">GGQ67_002409</name>
</gene>
<reference evidence="3 4" key="1">
    <citation type="submission" date="2020-08" db="EMBL/GenBank/DDBJ databases">
        <title>Genomic Encyclopedia of Type Strains, Phase IV (KMG-IV): sequencing the most valuable type-strain genomes for metagenomic binning, comparative biology and taxonomic classification.</title>
        <authorList>
            <person name="Goeker M."/>
        </authorList>
    </citation>
    <scope>NUCLEOTIDE SEQUENCE [LARGE SCALE GENOMIC DNA]</scope>
    <source>
        <strain evidence="3 4">DSM 26575</strain>
    </source>
</reference>
<organism evidence="3 4">
    <name type="scientific">Rhizobium metallidurans</name>
    <dbReference type="NCBI Taxonomy" id="1265931"/>
    <lineage>
        <taxon>Bacteria</taxon>
        <taxon>Pseudomonadati</taxon>
        <taxon>Pseudomonadota</taxon>
        <taxon>Alphaproteobacteria</taxon>
        <taxon>Hyphomicrobiales</taxon>
        <taxon>Rhizobiaceae</taxon>
        <taxon>Rhizobium/Agrobacterium group</taxon>
        <taxon>Rhizobium</taxon>
    </lineage>
</organism>
<evidence type="ECO:0000313" key="4">
    <source>
        <dbReference type="Proteomes" id="UP000582090"/>
    </source>
</evidence>
<dbReference type="GO" id="GO:0016787">
    <property type="term" value="F:hydrolase activity"/>
    <property type="evidence" value="ECO:0007669"/>
    <property type="project" value="UniProtKB-KW"/>
</dbReference>
<feature type="compositionally biased region" description="Low complexity" evidence="1">
    <location>
        <begin position="1"/>
        <end position="15"/>
    </location>
</feature>
<dbReference type="InterPro" id="IPR042047">
    <property type="entry name" value="SleB_dom1"/>
</dbReference>
<dbReference type="Proteomes" id="UP000582090">
    <property type="component" value="Unassembled WGS sequence"/>
</dbReference>
<keyword evidence="3" id="KW-0378">Hydrolase</keyword>
<accession>A0A7W6CYC6</accession>
<sequence>MATTGCTSTPKTTGSIQTTKPLQTSTPGKVTYNYTTEDRTCLKRAMYFESRQSDRDGYMAVGSVVLNRLTSPAYPKSICGVVSQARQFAPGVMTREVKPQAEPDLNEAADALLKGERNPAVKKAMFFHTSGLKFPYDNMYYVTVAGGNSFYEKRGADGELQTPAPLPAYEVAMNFVPEHNQMAAQFELLTPAASPARAPIPMADGVVDTAYEAPDNVPVPQAAPMQTTADQVRMQQPQLQQAQLQQTQSKQPQIQQKQVLQAPVQQAYVPSVPEPAAFEAVAYTIPTAVAVPTPRPAAFDMARMRGGIGG</sequence>